<dbReference type="InterPro" id="IPR056666">
    <property type="entry name" value="DrmE_C"/>
</dbReference>
<reference evidence="2 3" key="1">
    <citation type="submission" date="2019-10" db="EMBL/GenBank/DDBJ databases">
        <title>Whole genome shotgun sequence of Acrocarpospora macrocephala NBRC 16266.</title>
        <authorList>
            <person name="Ichikawa N."/>
            <person name="Kimura A."/>
            <person name="Kitahashi Y."/>
            <person name="Komaki H."/>
            <person name="Oguchi A."/>
        </authorList>
    </citation>
    <scope>NUCLEOTIDE SEQUENCE [LARGE SCALE GENOMIC DNA]</scope>
    <source>
        <strain evidence="2 3">NBRC 16266</strain>
    </source>
</reference>
<evidence type="ECO:0000313" key="3">
    <source>
        <dbReference type="Proteomes" id="UP000331127"/>
    </source>
</evidence>
<protein>
    <recommendedName>
        <fullName evidence="1">DISARM protein DrmE C-terminal domain-containing protein</fullName>
    </recommendedName>
</protein>
<dbReference type="AlphaFoldDB" id="A0A5M3WS55"/>
<organism evidence="2 3">
    <name type="scientific">Acrocarpospora macrocephala</name>
    <dbReference type="NCBI Taxonomy" id="150177"/>
    <lineage>
        <taxon>Bacteria</taxon>
        <taxon>Bacillati</taxon>
        <taxon>Actinomycetota</taxon>
        <taxon>Actinomycetes</taxon>
        <taxon>Streptosporangiales</taxon>
        <taxon>Streptosporangiaceae</taxon>
        <taxon>Acrocarpospora</taxon>
    </lineage>
</organism>
<evidence type="ECO:0000313" key="2">
    <source>
        <dbReference type="EMBL" id="GES09563.1"/>
    </source>
</evidence>
<dbReference type="Proteomes" id="UP000331127">
    <property type="component" value="Unassembled WGS sequence"/>
</dbReference>
<gene>
    <name evidence="2" type="ORF">Amac_031590</name>
</gene>
<proteinExistence type="predicted"/>
<feature type="domain" description="DISARM protein DrmE C-terminal" evidence="1">
    <location>
        <begin position="452"/>
        <end position="602"/>
    </location>
</feature>
<dbReference type="EMBL" id="BLAE01000016">
    <property type="protein sequence ID" value="GES09563.1"/>
    <property type="molecule type" value="Genomic_DNA"/>
</dbReference>
<dbReference type="Pfam" id="PF24957">
    <property type="entry name" value="DrmE_C"/>
    <property type="match status" value="1"/>
</dbReference>
<sequence length="700" mass="74903">MVIDAASEPDCEWLSLARSWAATQGSLIITVVDLHEESIGNITLVSDERDTQAIGPDPTPAVDSENTWIVDWPYLQAAGAGVASKPSELSNGENNQTTAVVRGRAHLLTVEDAGVAALADIRERLGRLRYARGGPAPWPVCRAARLARLLTELPTRTVDYDRVAPRYGGRTLRRLLDDVLDADGRNDFPASWRARVAADWGAVRASLSAAYDVLTDHNPVTEVVADLVEDASRRGQRLDVVCGSRTARDALIGRLVSSGSLPIEDTPLVTIRSINTVESAGTHQSTLLIGTPAVRWRRRIAATDFGDLTVLGRRGDDVRLYQALRSAYGTPSRGEARDKRCATLVALTGVAADQDELDGREVDVAVTMQAIVNGRITPVRLPDQNAIAVAAITEPQNDIDLDLSDLDAEADDMCEAPDRSPLSYKRRVLAVPVVVQSTAREERIQPATVFLLAVSARVQRLRDDSVRLQAVAEVAPGMTIIGVSDPERRTLFDRIRPLIAEQRPQVAGLLLQLWRVALDDALAATGSVMELTGRLNALGADITSSAVAQWSDTRRIGPIDPRNVAHIGRIAGSAVVAGEAARIAAVMRAVRSHHSTVGSALVKLAGWHATGDTAALDRAGVTLGDEIADLAAELTAWRVVAVGEAVFAPASALQRPWSIDEATRMFQPAGTPGTAVDLLDDEAAVTSFGRADLDADTGRL</sequence>
<accession>A0A5M3WS55</accession>
<comment type="caution">
    <text evidence="2">The sequence shown here is derived from an EMBL/GenBank/DDBJ whole genome shotgun (WGS) entry which is preliminary data.</text>
</comment>
<name>A0A5M3WS55_9ACTN</name>
<keyword evidence="3" id="KW-1185">Reference proteome</keyword>
<evidence type="ECO:0000259" key="1">
    <source>
        <dbReference type="Pfam" id="PF24957"/>
    </source>
</evidence>